<gene>
    <name evidence="2" type="ORF">F5878DRAFT_665978</name>
</gene>
<protein>
    <recommendedName>
        <fullName evidence="1">Retrovirus-related Pol polyprotein from transposon TNT 1-94-like beta-barrel domain-containing protein</fullName>
    </recommendedName>
</protein>
<evidence type="ECO:0000313" key="2">
    <source>
        <dbReference type="EMBL" id="KAJ3833074.1"/>
    </source>
</evidence>
<dbReference type="Pfam" id="PF22936">
    <property type="entry name" value="Pol_BBD"/>
    <property type="match status" value="1"/>
</dbReference>
<evidence type="ECO:0000259" key="1">
    <source>
        <dbReference type="Pfam" id="PF22936"/>
    </source>
</evidence>
<proteinExistence type="predicted"/>
<dbReference type="EMBL" id="MU806779">
    <property type="protein sequence ID" value="KAJ3833074.1"/>
    <property type="molecule type" value="Genomic_DNA"/>
</dbReference>
<sequence>MQFNTIFLDSFPRNPTWLVATGNLMGEKSFNVIVSRLDEFYLHMGGSPSGIPANSGDRVAALQAEVDELKIALAANTSQRRGPANPNLICTNPNCKGKGHTIENCWKLGGGKQGQYPKWWKGKRDAPLLNPSANTTTTSSTPSGGVQSGQIYALSATTYAAVNRPIYPSGLARTFADSGATAHFFYDRAVFRNYVPKTGTVGNSSKKGVSFEIVGQGDVDVRVIHKNVVHTLTFRNALHAPTIASNLVSISVLDSLGWTMSVGKGHMIFNNPAGKEVFTGRLVDGLYLMEGSFVGSNPTALTARSLTSPRNRVYHL</sequence>
<reference evidence="2" key="1">
    <citation type="submission" date="2022-08" db="EMBL/GenBank/DDBJ databases">
        <authorList>
            <consortium name="DOE Joint Genome Institute"/>
            <person name="Min B."/>
            <person name="Riley R."/>
            <person name="Sierra-Patev S."/>
            <person name="Naranjo-Ortiz M."/>
            <person name="Looney B."/>
            <person name="Konkel Z."/>
            <person name="Slot J.C."/>
            <person name="Sakamoto Y."/>
            <person name="Steenwyk J.L."/>
            <person name="Rokas A."/>
            <person name="Carro J."/>
            <person name="Camarero S."/>
            <person name="Ferreira P."/>
            <person name="Molpeceres G."/>
            <person name="Ruiz-Duenas F.J."/>
            <person name="Serrano A."/>
            <person name="Henrissat B."/>
            <person name="Drula E."/>
            <person name="Hughes K.W."/>
            <person name="Mata J.L."/>
            <person name="Ishikawa N.K."/>
            <person name="Vargas-Isla R."/>
            <person name="Ushijima S."/>
            <person name="Smith C.A."/>
            <person name="Ahrendt S."/>
            <person name="Andreopoulos W."/>
            <person name="He G."/>
            <person name="Labutti K."/>
            <person name="Lipzen A."/>
            <person name="Ng V."/>
            <person name="Sandor L."/>
            <person name="Barry K."/>
            <person name="Martinez A.T."/>
            <person name="Xiao Y."/>
            <person name="Gibbons J.G."/>
            <person name="Terashima K."/>
            <person name="Hibbett D.S."/>
            <person name="Grigoriev I.V."/>
        </authorList>
    </citation>
    <scope>NUCLEOTIDE SEQUENCE</scope>
    <source>
        <strain evidence="2">TFB9207</strain>
    </source>
</reference>
<dbReference type="InterPro" id="IPR054722">
    <property type="entry name" value="PolX-like_BBD"/>
</dbReference>
<organism evidence="2 3">
    <name type="scientific">Lentinula raphanica</name>
    <dbReference type="NCBI Taxonomy" id="153919"/>
    <lineage>
        <taxon>Eukaryota</taxon>
        <taxon>Fungi</taxon>
        <taxon>Dikarya</taxon>
        <taxon>Basidiomycota</taxon>
        <taxon>Agaricomycotina</taxon>
        <taxon>Agaricomycetes</taxon>
        <taxon>Agaricomycetidae</taxon>
        <taxon>Agaricales</taxon>
        <taxon>Marasmiineae</taxon>
        <taxon>Omphalotaceae</taxon>
        <taxon>Lentinula</taxon>
    </lineage>
</organism>
<feature type="domain" description="Retrovirus-related Pol polyprotein from transposon TNT 1-94-like beta-barrel" evidence="1">
    <location>
        <begin position="175"/>
        <end position="257"/>
    </location>
</feature>
<comment type="caution">
    <text evidence="2">The sequence shown here is derived from an EMBL/GenBank/DDBJ whole genome shotgun (WGS) entry which is preliminary data.</text>
</comment>
<dbReference type="AlphaFoldDB" id="A0AA38NYN6"/>
<evidence type="ECO:0000313" key="3">
    <source>
        <dbReference type="Proteomes" id="UP001163846"/>
    </source>
</evidence>
<accession>A0AA38NYN6</accession>
<dbReference type="Proteomes" id="UP001163846">
    <property type="component" value="Unassembled WGS sequence"/>
</dbReference>
<keyword evidence="3" id="KW-1185">Reference proteome</keyword>
<name>A0AA38NYN6_9AGAR</name>